<dbReference type="Proteomes" id="UP000037510">
    <property type="component" value="Unassembled WGS sequence"/>
</dbReference>
<comment type="caution">
    <text evidence="2">The sequence shown here is derived from an EMBL/GenBank/DDBJ whole genome shotgun (WGS) entry which is preliminary data.</text>
</comment>
<evidence type="ECO:0000313" key="3">
    <source>
        <dbReference type="Proteomes" id="UP000037510"/>
    </source>
</evidence>
<proteinExistence type="predicted"/>
<reference evidence="2 3" key="1">
    <citation type="journal article" date="2015" name="Genome Biol. Evol.">
        <title>The genome of winter moth (Operophtera brumata) provides a genomic perspective on sexual dimorphism and phenology.</title>
        <authorList>
            <person name="Derks M.F."/>
            <person name="Smit S."/>
            <person name="Salis L."/>
            <person name="Schijlen E."/>
            <person name="Bossers A."/>
            <person name="Mateman C."/>
            <person name="Pijl A.S."/>
            <person name="de Ridder D."/>
            <person name="Groenen M.A."/>
            <person name="Visser M.E."/>
            <person name="Megens H.J."/>
        </authorList>
    </citation>
    <scope>NUCLEOTIDE SEQUENCE [LARGE SCALE GENOMIC DNA]</scope>
    <source>
        <strain evidence="2">WM2013NL</strain>
        <tissue evidence="2">Head and thorax</tissue>
    </source>
</reference>
<evidence type="ECO:0000256" key="1">
    <source>
        <dbReference type="SAM" id="MobiDB-lite"/>
    </source>
</evidence>
<accession>A0A0L7KZH3</accession>
<protein>
    <submittedName>
        <fullName evidence="2">Uncharacterized protein</fullName>
    </submittedName>
</protein>
<feature type="region of interest" description="Disordered" evidence="1">
    <location>
        <begin position="280"/>
        <end position="302"/>
    </location>
</feature>
<organism evidence="2 3">
    <name type="scientific">Operophtera brumata</name>
    <name type="common">Winter moth</name>
    <name type="synonym">Phalaena brumata</name>
    <dbReference type="NCBI Taxonomy" id="104452"/>
    <lineage>
        <taxon>Eukaryota</taxon>
        <taxon>Metazoa</taxon>
        <taxon>Ecdysozoa</taxon>
        <taxon>Arthropoda</taxon>
        <taxon>Hexapoda</taxon>
        <taxon>Insecta</taxon>
        <taxon>Pterygota</taxon>
        <taxon>Neoptera</taxon>
        <taxon>Endopterygota</taxon>
        <taxon>Lepidoptera</taxon>
        <taxon>Glossata</taxon>
        <taxon>Ditrysia</taxon>
        <taxon>Geometroidea</taxon>
        <taxon>Geometridae</taxon>
        <taxon>Larentiinae</taxon>
        <taxon>Operophtera</taxon>
    </lineage>
</organism>
<feature type="compositionally biased region" description="Basic and acidic residues" evidence="1">
    <location>
        <begin position="116"/>
        <end position="126"/>
    </location>
</feature>
<dbReference type="EMBL" id="JTDY01004223">
    <property type="protein sequence ID" value="KOB68429.1"/>
    <property type="molecule type" value="Genomic_DNA"/>
</dbReference>
<feature type="region of interest" description="Disordered" evidence="1">
    <location>
        <begin position="103"/>
        <end position="128"/>
    </location>
</feature>
<gene>
    <name evidence="2" type="ORF">OBRU01_18194</name>
</gene>
<name>A0A0L7KZH3_OPEBR</name>
<evidence type="ECO:0000313" key="2">
    <source>
        <dbReference type="EMBL" id="KOB68429.1"/>
    </source>
</evidence>
<keyword evidence="3" id="KW-1185">Reference proteome</keyword>
<sequence>MSFCDEKVINTSEEIVNNSIELVRKWTQDPNYTSWDYSYDASDINYNNNKTPPFVSTMISDDLSPSRGNVTNGSTQTEETLPLSCSIVDLSLSFSKECNDQRSASDHQLRSKRVRRDSMQDIGERRPWKKTKCTESCTSSNSDLTENENRLSIGASFSSNLLSSSSETSFKSIISNSSFKVRKRRGTPLKERNHRRKTKAKAWKIFELCTWIGKKGFQSIAGLYNEPQRVPIVSCEPKTEAPAEDVKELRKIVEKDNPIRTKSATQQPLVTQEMLKTTRAKLGRARPVAGSTPKQLLTDLEK</sequence>
<dbReference type="AlphaFoldDB" id="A0A0L7KZH3"/>